<evidence type="ECO:0000313" key="4">
    <source>
        <dbReference type="Proteomes" id="UP000284657"/>
    </source>
</evidence>
<sequence length="216" mass="23616">MEDDEVVASDAAGGGGNPLLVGVPPVEETVDRHIRAMITTNDNIYFDQWKKKYTQGTPTRLRAALTQLLPTLIGARDYAGAAKVLAVMYHRFSVTPALCVELLVLVGNIQSACDYLESYFHAHPADPHGARMFSGFLERYYPDSVDAQVSVYIRWMKADPSCSYALEKVMELSSAGAISSYSLTKALVEALDFFSDATEPASTKNGPNSVLQHAIY</sequence>
<protein>
    <submittedName>
        <fullName evidence="2">Uncharacterized protein</fullName>
    </submittedName>
</protein>
<dbReference type="Proteomes" id="UP000277300">
    <property type="component" value="Unassembled WGS sequence"/>
</dbReference>
<organism evidence="2 3">
    <name type="scientific">Phytophthora kernoviae</name>
    <dbReference type="NCBI Taxonomy" id="325452"/>
    <lineage>
        <taxon>Eukaryota</taxon>
        <taxon>Sar</taxon>
        <taxon>Stramenopiles</taxon>
        <taxon>Oomycota</taxon>
        <taxon>Peronosporomycetes</taxon>
        <taxon>Peronosporales</taxon>
        <taxon>Peronosporaceae</taxon>
        <taxon>Phytophthora</taxon>
    </lineage>
</organism>
<name>A0A3F2S172_9STRA</name>
<dbReference type="EMBL" id="MBAD02001734">
    <property type="protein sequence ID" value="RLN52199.1"/>
    <property type="molecule type" value="Genomic_DNA"/>
</dbReference>
<evidence type="ECO:0000313" key="1">
    <source>
        <dbReference type="EMBL" id="RLN52199.1"/>
    </source>
</evidence>
<dbReference type="AlphaFoldDB" id="A0A3F2S172"/>
<gene>
    <name evidence="1" type="ORF">BBJ29_000795</name>
    <name evidence="2" type="ORF">BBP00_00001091</name>
</gene>
<accession>A0A3F2S172</accession>
<dbReference type="EMBL" id="MBDO02000014">
    <property type="protein sequence ID" value="RLN68333.1"/>
    <property type="molecule type" value="Genomic_DNA"/>
</dbReference>
<evidence type="ECO:0000313" key="2">
    <source>
        <dbReference type="EMBL" id="RLN68333.1"/>
    </source>
</evidence>
<dbReference type="Proteomes" id="UP000284657">
    <property type="component" value="Unassembled WGS sequence"/>
</dbReference>
<reference evidence="3 4" key="1">
    <citation type="submission" date="2018-07" db="EMBL/GenBank/DDBJ databases">
        <title>Genome sequencing of oomycete isolates from Chile give support for New Zealand origin for Phytophthora kernoviae and make available the first Nothophytophthora sp. genome.</title>
        <authorList>
            <person name="Studholme D.J."/>
            <person name="Sanfuentes E."/>
            <person name="Panda P."/>
            <person name="Hill R."/>
            <person name="Sambles C."/>
            <person name="Grant M."/>
            <person name="Williams N.M."/>
            <person name="Mcdougal R.L."/>
        </authorList>
    </citation>
    <scope>NUCLEOTIDE SEQUENCE [LARGE SCALE GENOMIC DNA]</scope>
    <source>
        <strain evidence="2">Chile6</strain>
        <strain evidence="1">Chile7</strain>
    </source>
</reference>
<comment type="caution">
    <text evidence="2">The sequence shown here is derived from an EMBL/GenBank/DDBJ whole genome shotgun (WGS) entry which is preliminary data.</text>
</comment>
<dbReference type="OrthoDB" id="77293at2759"/>
<evidence type="ECO:0000313" key="3">
    <source>
        <dbReference type="Proteomes" id="UP000277300"/>
    </source>
</evidence>
<proteinExistence type="predicted"/>